<dbReference type="EMBL" id="CAJVPU010001196">
    <property type="protein sequence ID" value="CAG8473977.1"/>
    <property type="molecule type" value="Genomic_DNA"/>
</dbReference>
<name>A0ACA9KHL1_9GLOM</name>
<keyword evidence="2" id="KW-1185">Reference proteome</keyword>
<accession>A0ACA9KHL1</accession>
<evidence type="ECO:0000313" key="1">
    <source>
        <dbReference type="EMBL" id="CAG8473977.1"/>
    </source>
</evidence>
<reference evidence="1" key="1">
    <citation type="submission" date="2021-06" db="EMBL/GenBank/DDBJ databases">
        <authorList>
            <person name="Kallberg Y."/>
            <person name="Tangrot J."/>
            <person name="Rosling A."/>
        </authorList>
    </citation>
    <scope>NUCLEOTIDE SEQUENCE</scope>
    <source>
        <strain evidence="1">IL203A</strain>
    </source>
</reference>
<feature type="non-terminal residue" evidence="1">
    <location>
        <position position="1"/>
    </location>
</feature>
<comment type="caution">
    <text evidence="1">The sequence shown here is derived from an EMBL/GenBank/DDBJ whole genome shotgun (WGS) entry which is preliminary data.</text>
</comment>
<protein>
    <submittedName>
        <fullName evidence="1">4659_t:CDS:1</fullName>
    </submittedName>
</protein>
<dbReference type="Proteomes" id="UP000789702">
    <property type="component" value="Unassembled WGS sequence"/>
</dbReference>
<proteinExistence type="predicted"/>
<sequence>SKLTTLTILTTSLQSTILAQATKLNDSVANSLAKKRKIADQVANTETPNPPIKTTKNLIATNNMTTTNKSLGSRKELLVGSTVFELIFNENYLLAKLDSNIVDTWYQKLLKKTSNKKDTCTSSANLQVESLDLMDVDDLYENLLDSNSESHLSDNNIEDNNSNENYVTSF</sequence>
<organism evidence="1 2">
    <name type="scientific">Dentiscutata heterogama</name>
    <dbReference type="NCBI Taxonomy" id="1316150"/>
    <lineage>
        <taxon>Eukaryota</taxon>
        <taxon>Fungi</taxon>
        <taxon>Fungi incertae sedis</taxon>
        <taxon>Mucoromycota</taxon>
        <taxon>Glomeromycotina</taxon>
        <taxon>Glomeromycetes</taxon>
        <taxon>Diversisporales</taxon>
        <taxon>Gigasporaceae</taxon>
        <taxon>Dentiscutata</taxon>
    </lineage>
</organism>
<gene>
    <name evidence="1" type="ORF">DHETER_LOCUS1839</name>
</gene>
<evidence type="ECO:0000313" key="2">
    <source>
        <dbReference type="Proteomes" id="UP000789702"/>
    </source>
</evidence>